<keyword evidence="1" id="KW-0812">Transmembrane</keyword>
<accession>A0A6J5MY14</accession>
<keyword evidence="1" id="KW-1133">Transmembrane helix</keyword>
<evidence type="ECO:0000313" key="2">
    <source>
        <dbReference type="EMBL" id="CAB4152145.1"/>
    </source>
</evidence>
<reference evidence="2" key="1">
    <citation type="submission" date="2020-04" db="EMBL/GenBank/DDBJ databases">
        <authorList>
            <person name="Chiriac C."/>
            <person name="Salcher M."/>
            <person name="Ghai R."/>
            <person name="Kavagutti S V."/>
        </authorList>
    </citation>
    <scope>NUCLEOTIDE SEQUENCE</scope>
</reference>
<gene>
    <name evidence="2" type="ORF">UFOVP586_54</name>
</gene>
<dbReference type="EMBL" id="LR796553">
    <property type="protein sequence ID" value="CAB4152145.1"/>
    <property type="molecule type" value="Genomic_DNA"/>
</dbReference>
<organism evidence="2">
    <name type="scientific">uncultured Caudovirales phage</name>
    <dbReference type="NCBI Taxonomy" id="2100421"/>
    <lineage>
        <taxon>Viruses</taxon>
        <taxon>Duplodnaviria</taxon>
        <taxon>Heunggongvirae</taxon>
        <taxon>Uroviricota</taxon>
        <taxon>Caudoviricetes</taxon>
        <taxon>Peduoviridae</taxon>
        <taxon>Maltschvirus</taxon>
        <taxon>Maltschvirus maltsch</taxon>
    </lineage>
</organism>
<proteinExistence type="predicted"/>
<evidence type="ECO:0000256" key="1">
    <source>
        <dbReference type="SAM" id="Phobius"/>
    </source>
</evidence>
<protein>
    <submittedName>
        <fullName evidence="2">Uncharacterized protein</fullName>
    </submittedName>
</protein>
<feature type="transmembrane region" description="Helical" evidence="1">
    <location>
        <begin position="6"/>
        <end position="25"/>
    </location>
</feature>
<keyword evidence="1" id="KW-0472">Membrane</keyword>
<name>A0A6J5MY14_9CAUD</name>
<sequence>MFEEFMMWFYASMALMVAALLWLFASREKPPPPFPPELICDGCGQVCIELKEGFCEYCSKKY</sequence>